<gene>
    <name evidence="13" type="ORF">OPV22_011695</name>
</gene>
<evidence type="ECO:0000256" key="11">
    <source>
        <dbReference type="RuleBase" id="RU004374"/>
    </source>
</evidence>
<evidence type="ECO:0000256" key="7">
    <source>
        <dbReference type="ARBA" id="ARBA00025991"/>
    </source>
</evidence>
<feature type="region of interest" description="Disordered" evidence="12">
    <location>
        <begin position="1"/>
        <end position="54"/>
    </location>
</feature>
<dbReference type="Pfam" id="PF01652">
    <property type="entry name" value="IF4E"/>
    <property type="match status" value="1"/>
</dbReference>
<evidence type="ECO:0000256" key="3">
    <source>
        <dbReference type="ARBA" id="ARBA00022845"/>
    </source>
</evidence>
<evidence type="ECO:0000256" key="4">
    <source>
        <dbReference type="ARBA" id="ARBA00022884"/>
    </source>
</evidence>
<evidence type="ECO:0000256" key="5">
    <source>
        <dbReference type="ARBA" id="ARBA00022917"/>
    </source>
</evidence>
<evidence type="ECO:0000256" key="12">
    <source>
        <dbReference type="SAM" id="MobiDB-lite"/>
    </source>
</evidence>
<protein>
    <recommendedName>
        <fullName evidence="9">eIF-4F 25 kDa subunit</fullName>
    </recommendedName>
    <alternativeName>
        <fullName evidence="10">eIF-4F p26 subunit</fullName>
    </alternativeName>
    <alternativeName>
        <fullName evidence="8">mRNA cap-binding protein</fullName>
    </alternativeName>
</protein>
<dbReference type="InterPro" id="IPR023398">
    <property type="entry name" value="TIF_eIF4e-like"/>
</dbReference>
<proteinExistence type="inferred from homology"/>
<evidence type="ECO:0000256" key="1">
    <source>
        <dbReference type="ARBA" id="ARBA00009860"/>
    </source>
</evidence>
<dbReference type="InterPro" id="IPR001040">
    <property type="entry name" value="TIF_eIF_4E"/>
</dbReference>
<dbReference type="GO" id="GO:0003743">
    <property type="term" value="F:translation initiation factor activity"/>
    <property type="evidence" value="ECO:0007669"/>
    <property type="project" value="UniProtKB-KW"/>
</dbReference>
<dbReference type="PROSITE" id="PS00813">
    <property type="entry name" value="IF4E"/>
    <property type="match status" value="1"/>
</dbReference>
<name>A0AAV8RAB1_ENSVE</name>
<dbReference type="GO" id="GO:0006417">
    <property type="term" value="P:regulation of translation"/>
    <property type="evidence" value="ECO:0007669"/>
    <property type="project" value="UniProtKB-KW"/>
</dbReference>
<evidence type="ECO:0000256" key="9">
    <source>
        <dbReference type="ARBA" id="ARBA00032656"/>
    </source>
</evidence>
<accession>A0AAV8RAB1</accession>
<organism evidence="13 14">
    <name type="scientific">Ensete ventricosum</name>
    <name type="common">Abyssinian banana</name>
    <name type="synonym">Musa ensete</name>
    <dbReference type="NCBI Taxonomy" id="4639"/>
    <lineage>
        <taxon>Eukaryota</taxon>
        <taxon>Viridiplantae</taxon>
        <taxon>Streptophyta</taxon>
        <taxon>Embryophyta</taxon>
        <taxon>Tracheophyta</taxon>
        <taxon>Spermatophyta</taxon>
        <taxon>Magnoliopsida</taxon>
        <taxon>Liliopsida</taxon>
        <taxon>Zingiberales</taxon>
        <taxon>Musaceae</taxon>
        <taxon>Ensete</taxon>
    </lineage>
</organism>
<feature type="compositionally biased region" description="Basic and acidic residues" evidence="12">
    <location>
        <begin position="13"/>
        <end position="25"/>
    </location>
</feature>
<dbReference type="EMBL" id="JAQQAF010000003">
    <property type="protein sequence ID" value="KAJ8501143.1"/>
    <property type="molecule type" value="Genomic_DNA"/>
</dbReference>
<dbReference type="SUPFAM" id="SSF55418">
    <property type="entry name" value="eIF4e-like"/>
    <property type="match status" value="1"/>
</dbReference>
<dbReference type="GO" id="GO:0000340">
    <property type="term" value="F:RNA 7-methylguanosine cap binding"/>
    <property type="evidence" value="ECO:0007669"/>
    <property type="project" value="TreeGrafter"/>
</dbReference>
<keyword evidence="14" id="KW-1185">Reference proteome</keyword>
<feature type="compositionally biased region" description="Low complexity" evidence="12">
    <location>
        <begin position="1"/>
        <end position="12"/>
    </location>
</feature>
<comment type="subunit">
    <text evidence="7">EIF4F is a multi-subunit complex, the composition of which varies with external and internal environmental conditions. It is composed of at least EIF4A, EIF4E and EIF4G. EIF4E is also known to interact with other partners. In higher plants two isoforms of EIF4F have been identified, named isoform EIF4F and isoform EIF(iso)4F. Isoform EIF4F has subunits p220 and p26, whereas isoform EIF(iso)4F has subunits p82 and p28.</text>
</comment>
<reference evidence="13 14" key="1">
    <citation type="submission" date="2022-12" db="EMBL/GenBank/DDBJ databases">
        <title>Chromosome-scale assembly of the Ensete ventricosum genome.</title>
        <authorList>
            <person name="Dussert Y."/>
            <person name="Stocks J."/>
            <person name="Wendawek A."/>
            <person name="Woldeyes F."/>
            <person name="Nichols R.A."/>
            <person name="Borrell J.S."/>
        </authorList>
    </citation>
    <scope>NUCLEOTIDE SEQUENCE [LARGE SCALE GENOMIC DNA]</scope>
    <source>
        <strain evidence="14">cv. Maze</strain>
        <tissue evidence="13">Seeds</tissue>
    </source>
</reference>
<dbReference type="Proteomes" id="UP001222027">
    <property type="component" value="Unassembled WGS sequence"/>
</dbReference>
<dbReference type="PANTHER" id="PTHR11960:SF8">
    <property type="entry name" value="EUKARYOTIC TRANSLATION INITIATION FACTOR 4E1-RELATED"/>
    <property type="match status" value="1"/>
</dbReference>
<feature type="compositionally biased region" description="Acidic residues" evidence="12">
    <location>
        <begin position="26"/>
        <end position="44"/>
    </location>
</feature>
<comment type="caution">
    <text evidence="13">The sequence shown here is derived from an EMBL/GenBank/DDBJ whole genome shotgun (WGS) entry which is preliminary data.</text>
</comment>
<keyword evidence="2 11" id="KW-0396">Initiation factor</keyword>
<evidence type="ECO:0000256" key="10">
    <source>
        <dbReference type="ARBA" id="ARBA00041713"/>
    </source>
</evidence>
<evidence type="ECO:0000313" key="14">
    <source>
        <dbReference type="Proteomes" id="UP001222027"/>
    </source>
</evidence>
<dbReference type="Gene3D" id="3.30.760.10">
    <property type="entry name" value="RNA Cap, Translation Initiation Factor Eif4e"/>
    <property type="match status" value="1"/>
</dbReference>
<keyword evidence="3" id="KW-0810">Translation regulation</keyword>
<keyword evidence="4 11" id="KW-0694">RNA-binding</keyword>
<dbReference type="GO" id="GO:0016281">
    <property type="term" value="C:eukaryotic translation initiation factor 4F complex"/>
    <property type="evidence" value="ECO:0007669"/>
    <property type="project" value="TreeGrafter"/>
</dbReference>
<evidence type="ECO:0000256" key="6">
    <source>
        <dbReference type="ARBA" id="ARBA00023157"/>
    </source>
</evidence>
<dbReference type="FunFam" id="3.30.760.10:FF:000003">
    <property type="entry name" value="Eukaryotic translation initiation factor 4E"/>
    <property type="match status" value="1"/>
</dbReference>
<evidence type="ECO:0000313" key="13">
    <source>
        <dbReference type="EMBL" id="KAJ8501143.1"/>
    </source>
</evidence>
<sequence>MAEEAGMIAAARASEEEKAREREGDPSDEIEEGEIEDGDADSDADAARRGGAQSHPLEHSWTFWFDNPSAKSKQTAWGSSIRPIHTFATVEDFWSLYNNIHHPSKLIVGADFHCFKNKIEPKWEDPVCANGGKWTISCVRGKADQLWLYTLLALIGEQFEYGDEICGAVVSVRMKQERIALWTKNAANEEAQISIGRQWKELLDCNDTIGFIFHEDAKKDKVPKNRSHPLFVLSQREILEHTSPDYSWPENTNIYVVSSSFLVSLMQVVQVANEKFQGSLSVISPTTVASSLTLRSSNL</sequence>
<keyword evidence="6" id="KW-1015">Disulfide bond</keyword>
<dbReference type="PANTHER" id="PTHR11960">
    <property type="entry name" value="EUKARYOTIC TRANSLATION INITIATION FACTOR 4E RELATED"/>
    <property type="match status" value="1"/>
</dbReference>
<keyword evidence="5 11" id="KW-0648">Protein biosynthesis</keyword>
<evidence type="ECO:0000256" key="2">
    <source>
        <dbReference type="ARBA" id="ARBA00022540"/>
    </source>
</evidence>
<dbReference type="AlphaFoldDB" id="A0AAV8RAB1"/>
<evidence type="ECO:0000256" key="8">
    <source>
        <dbReference type="ARBA" id="ARBA00030245"/>
    </source>
</evidence>
<dbReference type="InterPro" id="IPR019770">
    <property type="entry name" value="TIF_eIF_4E_CS"/>
</dbReference>
<comment type="similarity">
    <text evidence="1 11">Belongs to the eukaryotic initiation factor 4E family.</text>
</comment>